<sequence>MRVVAVTEQRLSSSCERTRPTDYGKPSIQCFVVVSDNAPFLFPRFIQTIAGHKLLLWRRDYARGAYAGCSGDGATSFLFRREDPSDYALLFELCHEAFHKFSMGLCIESLRRACQMLCASLIKRVLKNFVLDGFSPHPISAAVLEALDVEVLKSWCSQLTLYLVLPLGPSAHVVKRFDLFFNKVISLIFNFQASWLGGTYVAKALEPMTEELTIPLASGASIKSKSSYVKAMSGEATQAHILGLEAIFNQCGTCSNTPPHKADREFIGSLVSLICNIRRAMQMHQDLFGIMKKPAELIRGSFDGIKVVQVFLDFLFRGLRCPYKLRVLAMVELFLVRAMGINFSFVHWAPNWVLEEGFVTEGFTRKEWSYSLLQLQIYSTPHNQCTKVLQERYGTEGVSIKEWSYSLLQLQRYSTPYSPCTKVCFLHGKFFGVILSNETPSQESETVLNVMFTSQPSARWLEETTGLPNSKDVAEVLLVRGTLAWVTRIILLVATIMGVGNWSRWLMDLFGIQDNDSAEDETNHDDNSEMICVKFFKAFRLFNACR</sequence>
<name>A0ACC0MAR8_RHOML</name>
<evidence type="ECO:0000313" key="2">
    <source>
        <dbReference type="Proteomes" id="UP001062846"/>
    </source>
</evidence>
<accession>A0ACC0MAR8</accession>
<evidence type="ECO:0000313" key="1">
    <source>
        <dbReference type="EMBL" id="KAI8537989.1"/>
    </source>
</evidence>
<proteinExistence type="predicted"/>
<dbReference type="Proteomes" id="UP001062846">
    <property type="component" value="Chromosome 9"/>
</dbReference>
<gene>
    <name evidence="1" type="ORF">RHMOL_Rhmol09G0066300</name>
</gene>
<organism evidence="1 2">
    <name type="scientific">Rhododendron molle</name>
    <name type="common">Chinese azalea</name>
    <name type="synonym">Azalea mollis</name>
    <dbReference type="NCBI Taxonomy" id="49168"/>
    <lineage>
        <taxon>Eukaryota</taxon>
        <taxon>Viridiplantae</taxon>
        <taxon>Streptophyta</taxon>
        <taxon>Embryophyta</taxon>
        <taxon>Tracheophyta</taxon>
        <taxon>Spermatophyta</taxon>
        <taxon>Magnoliopsida</taxon>
        <taxon>eudicotyledons</taxon>
        <taxon>Gunneridae</taxon>
        <taxon>Pentapetalae</taxon>
        <taxon>asterids</taxon>
        <taxon>Ericales</taxon>
        <taxon>Ericaceae</taxon>
        <taxon>Ericoideae</taxon>
        <taxon>Rhodoreae</taxon>
        <taxon>Rhododendron</taxon>
    </lineage>
</organism>
<comment type="caution">
    <text evidence="1">The sequence shown here is derived from an EMBL/GenBank/DDBJ whole genome shotgun (WGS) entry which is preliminary data.</text>
</comment>
<dbReference type="EMBL" id="CM046396">
    <property type="protein sequence ID" value="KAI8537989.1"/>
    <property type="molecule type" value="Genomic_DNA"/>
</dbReference>
<keyword evidence="2" id="KW-1185">Reference proteome</keyword>
<protein>
    <submittedName>
        <fullName evidence="1">Uncharacterized protein</fullName>
    </submittedName>
</protein>
<reference evidence="1" key="1">
    <citation type="submission" date="2022-02" db="EMBL/GenBank/DDBJ databases">
        <title>Plant Genome Project.</title>
        <authorList>
            <person name="Zhang R.-G."/>
        </authorList>
    </citation>
    <scope>NUCLEOTIDE SEQUENCE</scope>
    <source>
        <strain evidence="1">AT1</strain>
    </source>
</reference>